<keyword evidence="7" id="KW-0238">DNA-binding</keyword>
<feature type="domain" description="Response regulatory" evidence="12">
    <location>
        <begin position="3"/>
        <end position="120"/>
    </location>
</feature>
<feature type="domain" description="HTH araC/xylS-type" evidence="11">
    <location>
        <begin position="408"/>
        <end position="507"/>
    </location>
</feature>
<proteinExistence type="predicted"/>
<name>A0A2V3Y4F4_9FIRM</name>
<dbReference type="RefSeq" id="WP_110323825.1">
    <property type="nucleotide sequence ID" value="NZ_QJKD01000008.1"/>
</dbReference>
<dbReference type="SUPFAM" id="SSF52172">
    <property type="entry name" value="CheY-like"/>
    <property type="match status" value="1"/>
</dbReference>
<comment type="function">
    <text evidence="9">May play the central regulatory role in sporulation. It may be an element of the effector pathway responsible for the activation of sporulation genes in response to nutritional stress. Spo0A may act in concert with spo0H (a sigma factor) to control the expression of some genes that are critical to the sporulation process.</text>
</comment>
<dbReference type="InterPro" id="IPR020449">
    <property type="entry name" value="Tscrpt_reg_AraC-type_HTH"/>
</dbReference>
<dbReference type="PROSITE" id="PS50110">
    <property type="entry name" value="RESPONSE_REGULATORY"/>
    <property type="match status" value="1"/>
</dbReference>
<dbReference type="Pfam" id="PF00072">
    <property type="entry name" value="Response_reg"/>
    <property type="match status" value="1"/>
</dbReference>
<dbReference type="InterPro" id="IPR001789">
    <property type="entry name" value="Sig_transdc_resp-reg_receiver"/>
</dbReference>
<dbReference type="GO" id="GO:0043565">
    <property type="term" value="F:sequence-specific DNA binding"/>
    <property type="evidence" value="ECO:0007669"/>
    <property type="project" value="InterPro"/>
</dbReference>
<dbReference type="GO" id="GO:0000160">
    <property type="term" value="P:phosphorelay signal transduction system"/>
    <property type="evidence" value="ECO:0007669"/>
    <property type="project" value="UniProtKB-KW"/>
</dbReference>
<evidence type="ECO:0000256" key="10">
    <source>
        <dbReference type="PROSITE-ProRule" id="PRU00169"/>
    </source>
</evidence>
<comment type="caution">
    <text evidence="13">The sequence shown here is derived from an EMBL/GenBank/DDBJ whole genome shotgun (WGS) entry which is preliminary data.</text>
</comment>
<keyword evidence="8" id="KW-0804">Transcription</keyword>
<dbReference type="Pfam" id="PF12833">
    <property type="entry name" value="HTH_18"/>
    <property type="match status" value="1"/>
</dbReference>
<dbReference type="InterPro" id="IPR018062">
    <property type="entry name" value="HTH_AraC-typ_CS"/>
</dbReference>
<evidence type="ECO:0000256" key="4">
    <source>
        <dbReference type="ARBA" id="ARBA00022553"/>
    </source>
</evidence>
<evidence type="ECO:0000256" key="6">
    <source>
        <dbReference type="ARBA" id="ARBA00023015"/>
    </source>
</evidence>
<dbReference type="EMBL" id="QJKD01000008">
    <property type="protein sequence ID" value="PXX52008.1"/>
    <property type="molecule type" value="Genomic_DNA"/>
</dbReference>
<dbReference type="SMART" id="SM00448">
    <property type="entry name" value="REC"/>
    <property type="match status" value="1"/>
</dbReference>
<keyword evidence="14" id="KW-1185">Reference proteome</keyword>
<protein>
    <recommendedName>
        <fullName evidence="2">Stage 0 sporulation protein A homolog</fullName>
    </recommendedName>
</protein>
<evidence type="ECO:0000256" key="3">
    <source>
        <dbReference type="ARBA" id="ARBA00022490"/>
    </source>
</evidence>
<dbReference type="AlphaFoldDB" id="A0A2V3Y4F4"/>
<dbReference type="PRINTS" id="PR00032">
    <property type="entry name" value="HTHARAC"/>
</dbReference>
<dbReference type="Gene3D" id="1.10.10.60">
    <property type="entry name" value="Homeodomain-like"/>
    <property type="match status" value="2"/>
</dbReference>
<dbReference type="GeneID" id="86062497"/>
<dbReference type="InterPro" id="IPR011006">
    <property type="entry name" value="CheY-like_superfamily"/>
</dbReference>
<keyword evidence="3" id="KW-0963">Cytoplasm</keyword>
<dbReference type="GO" id="GO:0003700">
    <property type="term" value="F:DNA-binding transcription factor activity"/>
    <property type="evidence" value="ECO:0007669"/>
    <property type="project" value="InterPro"/>
</dbReference>
<dbReference type="GO" id="GO:0005737">
    <property type="term" value="C:cytoplasm"/>
    <property type="evidence" value="ECO:0007669"/>
    <property type="project" value="UniProtKB-SubCell"/>
</dbReference>
<evidence type="ECO:0000256" key="7">
    <source>
        <dbReference type="ARBA" id="ARBA00023125"/>
    </source>
</evidence>
<accession>A0A2V3Y4F4</accession>
<evidence type="ECO:0000256" key="5">
    <source>
        <dbReference type="ARBA" id="ARBA00023012"/>
    </source>
</evidence>
<dbReference type="InterPro" id="IPR018060">
    <property type="entry name" value="HTH_AraC"/>
</dbReference>
<evidence type="ECO:0000256" key="1">
    <source>
        <dbReference type="ARBA" id="ARBA00004496"/>
    </source>
</evidence>
<dbReference type="PROSITE" id="PS00041">
    <property type="entry name" value="HTH_ARAC_FAMILY_1"/>
    <property type="match status" value="1"/>
</dbReference>
<evidence type="ECO:0000256" key="2">
    <source>
        <dbReference type="ARBA" id="ARBA00018672"/>
    </source>
</evidence>
<dbReference type="Gene3D" id="3.40.50.2300">
    <property type="match status" value="1"/>
</dbReference>
<evidence type="ECO:0000259" key="11">
    <source>
        <dbReference type="PROSITE" id="PS01124"/>
    </source>
</evidence>
<gene>
    <name evidence="13" type="ORF">DFR60_10893</name>
</gene>
<dbReference type="SMART" id="SM00342">
    <property type="entry name" value="HTH_ARAC"/>
    <property type="match status" value="1"/>
</dbReference>
<keyword evidence="5" id="KW-0902">Two-component regulatory system</keyword>
<reference evidence="13 14" key="1">
    <citation type="submission" date="2018-05" db="EMBL/GenBank/DDBJ databases">
        <title>Genomic Encyclopedia of Type Strains, Phase IV (KMG-IV): sequencing the most valuable type-strain genomes for metagenomic binning, comparative biology and taxonomic classification.</title>
        <authorList>
            <person name="Goeker M."/>
        </authorList>
    </citation>
    <scope>NUCLEOTIDE SEQUENCE [LARGE SCALE GENOMIC DNA]</scope>
    <source>
        <strain evidence="13 14">DSM 24995</strain>
    </source>
</reference>
<feature type="modified residue" description="4-aspartylphosphate" evidence="10">
    <location>
        <position position="55"/>
    </location>
</feature>
<evidence type="ECO:0000313" key="13">
    <source>
        <dbReference type="EMBL" id="PXX52008.1"/>
    </source>
</evidence>
<organism evidence="13 14">
    <name type="scientific">Hungatella effluvii</name>
    <dbReference type="NCBI Taxonomy" id="1096246"/>
    <lineage>
        <taxon>Bacteria</taxon>
        <taxon>Bacillati</taxon>
        <taxon>Bacillota</taxon>
        <taxon>Clostridia</taxon>
        <taxon>Lachnospirales</taxon>
        <taxon>Lachnospiraceae</taxon>
        <taxon>Hungatella</taxon>
    </lineage>
</organism>
<keyword evidence="6" id="KW-0805">Transcription regulation</keyword>
<dbReference type="PROSITE" id="PS01124">
    <property type="entry name" value="HTH_ARAC_FAMILY_2"/>
    <property type="match status" value="1"/>
</dbReference>
<dbReference type="CDD" id="cd17536">
    <property type="entry name" value="REC_YesN-like"/>
    <property type="match status" value="1"/>
</dbReference>
<dbReference type="PANTHER" id="PTHR42713:SF3">
    <property type="entry name" value="TRANSCRIPTIONAL REGULATORY PROTEIN HPTR"/>
    <property type="match status" value="1"/>
</dbReference>
<dbReference type="Proteomes" id="UP000248057">
    <property type="component" value="Unassembled WGS sequence"/>
</dbReference>
<sequence length="508" mass="59549">MYKVIFIDDETSVLKFLYHAIDWEKYQIEIAGAAQNGKEGLDLYDKVKPDIIVVDIEMPIVTGIEFARKVRAFDKTVHIIILTAYAEFEYAKSALEFQAESYLLKPLDEDKLEECMINILRKIELREQQKNQNIYYELELCEKKLQELMIIRGNELQYKKFFSEYGEAVSSYTYVINIYLYGEQKIESQNRKEIVKKIFRKIFGDKTMVLYQSHTELFVIIESEFFATKMQKGLELLEKEDIYGFAGVAPIVKGQIWSISYEKAKQTRYRCYYTKMRYSLEKNGAVYPDYSREIWAVCEQAVTDLQKWADFEIARQEFLEGLNKINALKINPDEIYEILMELLISLKLGLTKKYGEYTVAVLRHITLDSLKQCWNYELLARYIGLLLDELKDTLEIIQIGQEPSLIIRKAKDYTVKHYGDAGLTLEQVAQYAGISKNHLSKVFSEGTGQTYWSYLTSFRIEKSKKMLRETTKSIRQISEAVGYQSINHFSRKFKELTGITPNNYRIKE</sequence>
<evidence type="ECO:0000313" key="14">
    <source>
        <dbReference type="Proteomes" id="UP000248057"/>
    </source>
</evidence>
<comment type="subcellular location">
    <subcellularLocation>
        <location evidence="1">Cytoplasm</location>
    </subcellularLocation>
</comment>
<dbReference type="PANTHER" id="PTHR42713">
    <property type="entry name" value="HISTIDINE KINASE-RELATED"/>
    <property type="match status" value="1"/>
</dbReference>
<dbReference type="SUPFAM" id="SSF46689">
    <property type="entry name" value="Homeodomain-like"/>
    <property type="match status" value="2"/>
</dbReference>
<evidence type="ECO:0000256" key="8">
    <source>
        <dbReference type="ARBA" id="ARBA00023163"/>
    </source>
</evidence>
<evidence type="ECO:0000259" key="12">
    <source>
        <dbReference type="PROSITE" id="PS50110"/>
    </source>
</evidence>
<dbReference type="InterPro" id="IPR051552">
    <property type="entry name" value="HptR"/>
</dbReference>
<keyword evidence="4 10" id="KW-0597">Phosphoprotein</keyword>
<dbReference type="InterPro" id="IPR009057">
    <property type="entry name" value="Homeodomain-like_sf"/>
</dbReference>
<evidence type="ECO:0000256" key="9">
    <source>
        <dbReference type="ARBA" id="ARBA00024867"/>
    </source>
</evidence>